<gene>
    <name evidence="1" type="ORF">HaLaN_30732</name>
</gene>
<proteinExistence type="predicted"/>
<name>A0A6A0AFI0_HAELA</name>
<dbReference type="AlphaFoldDB" id="A0A6A0AFI0"/>
<keyword evidence="2" id="KW-1185">Reference proteome</keyword>
<organism evidence="1 2">
    <name type="scientific">Haematococcus lacustris</name>
    <name type="common">Green alga</name>
    <name type="synonym">Haematococcus pluvialis</name>
    <dbReference type="NCBI Taxonomy" id="44745"/>
    <lineage>
        <taxon>Eukaryota</taxon>
        <taxon>Viridiplantae</taxon>
        <taxon>Chlorophyta</taxon>
        <taxon>core chlorophytes</taxon>
        <taxon>Chlorophyceae</taxon>
        <taxon>CS clade</taxon>
        <taxon>Chlamydomonadales</taxon>
        <taxon>Haematococcaceae</taxon>
        <taxon>Haematococcus</taxon>
    </lineage>
</organism>
<feature type="non-terminal residue" evidence="1">
    <location>
        <position position="89"/>
    </location>
</feature>
<protein>
    <submittedName>
        <fullName evidence="1">Uncharacterized protein</fullName>
    </submittedName>
</protein>
<evidence type="ECO:0000313" key="2">
    <source>
        <dbReference type="Proteomes" id="UP000485058"/>
    </source>
</evidence>
<dbReference type="Proteomes" id="UP000485058">
    <property type="component" value="Unassembled WGS sequence"/>
</dbReference>
<accession>A0A6A0AFI0</accession>
<dbReference type="EMBL" id="BLLF01005799">
    <property type="protein sequence ID" value="GFH31650.1"/>
    <property type="molecule type" value="Genomic_DNA"/>
</dbReference>
<reference evidence="1 2" key="1">
    <citation type="submission" date="2020-02" db="EMBL/GenBank/DDBJ databases">
        <title>Draft genome sequence of Haematococcus lacustris strain NIES-144.</title>
        <authorList>
            <person name="Morimoto D."/>
            <person name="Nakagawa S."/>
            <person name="Yoshida T."/>
            <person name="Sawayama S."/>
        </authorList>
    </citation>
    <scope>NUCLEOTIDE SEQUENCE [LARGE SCALE GENOMIC DNA]</scope>
    <source>
        <strain evidence="1 2">NIES-144</strain>
    </source>
</reference>
<sequence length="89" mass="9862">MQLAQKAGVPVRCGPVRVPPLLTSRPMRSHSIASVCPEQSRQLRAERAVAVRVMADTPSMEQRWESQVRDGRVRNISAADVAALQKEGW</sequence>
<comment type="caution">
    <text evidence="1">The sequence shown here is derived from an EMBL/GenBank/DDBJ whole genome shotgun (WGS) entry which is preliminary data.</text>
</comment>
<evidence type="ECO:0000313" key="1">
    <source>
        <dbReference type="EMBL" id="GFH31650.1"/>
    </source>
</evidence>